<dbReference type="EMBL" id="VFPU01000001">
    <property type="protein sequence ID" value="TQM97328.1"/>
    <property type="molecule type" value="Genomic_DNA"/>
</dbReference>
<sequence length="558" mass="58937">MPAPVRHSAPDAAFTLDPVGSFETGVFDASAAEIVAWYAEDERTLVVNARTGTVDMLDVADPTNPVKVAEVSAVGLTAADGSVVPEGTVANSVAVRADGLAVVALEAPQKTDEGWLLVADIREQEPVVLGAYRVGALPDMVTLTPRGDRALVANEGEPTDDYRIDPEGSVSVVTLPKQLTNRGRSAQHGTAAITQDAVATADFRAFEGDALPEGVRVFGGREDAGTGTPAFPVSENLEPEYITVSQDGRTAWVSLQEANTLAVLDVRTATVTDLLPLGTVDRREVAFDPSDRDGGINLGTWPVQGYRLPDAIDSYRVRGTDYVITANEGDARDYDAYSEEARVKDLGQDGLPPVCEGVAEQAGMSVEQLQADANLGRLNITLAQGLEEEAGCYAELFTYGTRGFSIFDGQGALVFDSGSQFEENIAEAVPEFFNSNHSETNLEGRSDDKGPEPEGLVLGEVDGRTYAFIGLERIGGVMVYDVTVPAEASFVTYVNNRDFSVSVEDAQDVDAALAAAGDLGAEGLAFVPAAESPTGSPLLIVANEVSGTTTFFEVTDLR</sequence>
<accession>A0A543KQJ5</accession>
<feature type="domain" description="Choice-of-anchor I" evidence="2">
    <location>
        <begin position="29"/>
        <end position="554"/>
    </location>
</feature>
<dbReference type="InterPro" id="IPR011045">
    <property type="entry name" value="N2O_reductase_N"/>
</dbReference>
<feature type="region of interest" description="Disordered" evidence="1">
    <location>
        <begin position="436"/>
        <end position="455"/>
    </location>
</feature>
<dbReference type="Proteomes" id="UP000315133">
    <property type="component" value="Unassembled WGS sequence"/>
</dbReference>
<dbReference type="AlphaFoldDB" id="A0A543KQJ5"/>
<dbReference type="Pfam" id="PF22494">
    <property type="entry name" value="choice_anch_I"/>
    <property type="match status" value="1"/>
</dbReference>
<keyword evidence="4" id="KW-1185">Reference proteome</keyword>
<protein>
    <recommendedName>
        <fullName evidence="2">Choice-of-anchor I domain-containing protein</fullName>
    </recommendedName>
</protein>
<evidence type="ECO:0000256" key="1">
    <source>
        <dbReference type="SAM" id="MobiDB-lite"/>
    </source>
</evidence>
<comment type="caution">
    <text evidence="3">The sequence shown here is derived from an EMBL/GenBank/DDBJ whole genome shotgun (WGS) entry which is preliminary data.</text>
</comment>
<gene>
    <name evidence="3" type="ORF">FB476_2235</name>
</gene>
<dbReference type="PANTHER" id="PTHR46928:SF1">
    <property type="entry name" value="MESENCHYME-SPECIFIC CELL SURFACE GLYCOPROTEIN"/>
    <property type="match status" value="1"/>
</dbReference>
<evidence type="ECO:0000259" key="2">
    <source>
        <dbReference type="Pfam" id="PF22494"/>
    </source>
</evidence>
<dbReference type="NCBIfam" id="NF038117">
    <property type="entry name" value="choice_anch_I"/>
    <property type="match status" value="1"/>
</dbReference>
<organism evidence="3 4">
    <name type="scientific">Ornithinimicrobium humiphilum</name>
    <dbReference type="NCBI Taxonomy" id="125288"/>
    <lineage>
        <taxon>Bacteria</taxon>
        <taxon>Bacillati</taxon>
        <taxon>Actinomycetota</taxon>
        <taxon>Actinomycetes</taxon>
        <taxon>Micrococcales</taxon>
        <taxon>Ornithinimicrobiaceae</taxon>
        <taxon>Ornithinimicrobium</taxon>
    </lineage>
</organism>
<evidence type="ECO:0000313" key="4">
    <source>
        <dbReference type="Proteomes" id="UP000315133"/>
    </source>
</evidence>
<feature type="compositionally biased region" description="Basic and acidic residues" evidence="1">
    <location>
        <begin position="440"/>
        <end position="452"/>
    </location>
</feature>
<name>A0A543KQJ5_9MICO</name>
<dbReference type="InterPro" id="IPR055188">
    <property type="entry name" value="Choice_anch_I"/>
</dbReference>
<dbReference type="Gene3D" id="2.130.10.10">
    <property type="entry name" value="YVTN repeat-like/Quinoprotein amine dehydrogenase"/>
    <property type="match status" value="1"/>
</dbReference>
<dbReference type="InterPro" id="IPR015943">
    <property type="entry name" value="WD40/YVTN_repeat-like_dom_sf"/>
</dbReference>
<evidence type="ECO:0000313" key="3">
    <source>
        <dbReference type="EMBL" id="TQM97328.1"/>
    </source>
</evidence>
<dbReference type="PANTHER" id="PTHR46928">
    <property type="entry name" value="MESENCHYME-SPECIFIC CELL SURFACE GLYCOPROTEIN"/>
    <property type="match status" value="1"/>
</dbReference>
<proteinExistence type="predicted"/>
<dbReference type="InterPro" id="IPR052956">
    <property type="entry name" value="Mesenchyme-surface_protein"/>
</dbReference>
<dbReference type="RefSeq" id="WP_238329676.1">
    <property type="nucleotide sequence ID" value="NZ_BAAAIL010000002.1"/>
</dbReference>
<reference evidence="3 4" key="1">
    <citation type="submission" date="2019-06" db="EMBL/GenBank/DDBJ databases">
        <title>Sequencing the genomes of 1000 actinobacteria strains.</title>
        <authorList>
            <person name="Klenk H.-P."/>
        </authorList>
    </citation>
    <scope>NUCLEOTIDE SEQUENCE [LARGE SCALE GENOMIC DNA]</scope>
    <source>
        <strain evidence="3 4">DSM 12362</strain>
    </source>
</reference>
<dbReference type="SUPFAM" id="SSF50974">
    <property type="entry name" value="Nitrous oxide reductase, N-terminal domain"/>
    <property type="match status" value="1"/>
</dbReference>